<evidence type="ECO:0000313" key="2">
    <source>
        <dbReference type="Proteomes" id="UP000836404"/>
    </source>
</evidence>
<dbReference type="Proteomes" id="UP000836404">
    <property type="component" value="Unassembled WGS sequence"/>
</dbReference>
<sequence>MYAFDDDGSGFVPHTSAWDAELNSCVVRVYDESCGPKTGREDVKEANLNGQSFRELDVSAVPVRSPIRSKAIRGTATVSQSHRMPMPQSEDASAINVEFDVPGSILGNGSPNLFAIEPFPPPSHILVQGGTPMSLRAGVRVAPDANVDKADEPCEM</sequence>
<reference evidence="1 2" key="1">
    <citation type="submission" date="2020-10" db="EMBL/GenBank/DDBJ databases">
        <authorList>
            <person name="Sedaghatjoo S."/>
        </authorList>
    </citation>
    <scope>NUCLEOTIDE SEQUENCE [LARGE SCALE GENOMIC DNA]</scope>
    <source>
        <strain evidence="1 2">LLFL</strain>
    </source>
</reference>
<comment type="caution">
    <text evidence="1">The sequence shown here is derived from an EMBL/GenBank/DDBJ whole genome shotgun (WGS) entry which is preliminary data.</text>
</comment>
<protein>
    <submittedName>
        <fullName evidence="1">Uncharacterized protein</fullName>
    </submittedName>
</protein>
<proteinExistence type="predicted"/>
<evidence type="ECO:0000313" key="1">
    <source>
        <dbReference type="EMBL" id="CAD6958692.1"/>
    </source>
</evidence>
<name>A0A9N8QLI1_9BASI</name>
<dbReference type="AlphaFoldDB" id="A0A9N8QLI1"/>
<gene>
    <name evidence="1" type="ORF">JKILLFL_G2596</name>
</gene>
<accession>A0A9N8QLI1</accession>
<keyword evidence="2" id="KW-1185">Reference proteome</keyword>
<dbReference type="EMBL" id="CAJHJF010006732">
    <property type="protein sequence ID" value="CAD6958692.1"/>
    <property type="molecule type" value="Genomic_DNA"/>
</dbReference>
<organism evidence="1 2">
    <name type="scientific">Tilletia laevis</name>
    <dbReference type="NCBI Taxonomy" id="157183"/>
    <lineage>
        <taxon>Eukaryota</taxon>
        <taxon>Fungi</taxon>
        <taxon>Dikarya</taxon>
        <taxon>Basidiomycota</taxon>
        <taxon>Ustilaginomycotina</taxon>
        <taxon>Exobasidiomycetes</taxon>
        <taxon>Tilletiales</taxon>
        <taxon>Tilletiaceae</taxon>
        <taxon>Tilletia</taxon>
    </lineage>
</organism>